<name>C1MH55_MICPC</name>
<sequence length="114" mass="13129">MGYYDPEEAPVAGMPSGRNKVDRRQLPPQQHEFNQRMMRATGEESPKPFHFEHPKDVSKICVERDVFGRPVLSPKIKLSFNGEDGDTTPVKSPAVKNAELREVRGELDYRSRFW</sequence>
<dbReference type="Proteomes" id="UP000001876">
    <property type="component" value="Unassembled WGS sequence"/>
</dbReference>
<keyword evidence="3" id="KW-1185">Reference proteome</keyword>
<reference evidence="2 3" key="1">
    <citation type="journal article" date="2009" name="Science">
        <title>Green evolution and dynamic adaptations revealed by genomes of the marine picoeukaryotes Micromonas.</title>
        <authorList>
            <person name="Worden A.Z."/>
            <person name="Lee J.H."/>
            <person name="Mock T."/>
            <person name="Rouze P."/>
            <person name="Simmons M.P."/>
            <person name="Aerts A.L."/>
            <person name="Allen A.E."/>
            <person name="Cuvelier M.L."/>
            <person name="Derelle E."/>
            <person name="Everett M.V."/>
            <person name="Foulon E."/>
            <person name="Grimwood J."/>
            <person name="Gundlach H."/>
            <person name="Henrissat B."/>
            <person name="Napoli C."/>
            <person name="McDonald S.M."/>
            <person name="Parker M.S."/>
            <person name="Rombauts S."/>
            <person name="Salamov A."/>
            <person name="Von Dassow P."/>
            <person name="Badger J.H."/>
            <person name="Coutinho P.M."/>
            <person name="Demir E."/>
            <person name="Dubchak I."/>
            <person name="Gentemann C."/>
            <person name="Eikrem W."/>
            <person name="Gready J.E."/>
            <person name="John U."/>
            <person name="Lanier W."/>
            <person name="Lindquist E.A."/>
            <person name="Lucas S."/>
            <person name="Mayer K.F."/>
            <person name="Moreau H."/>
            <person name="Not F."/>
            <person name="Otillar R."/>
            <person name="Panaud O."/>
            <person name="Pangilinan J."/>
            <person name="Paulsen I."/>
            <person name="Piegu B."/>
            <person name="Poliakov A."/>
            <person name="Robbens S."/>
            <person name="Schmutz J."/>
            <person name="Toulza E."/>
            <person name="Wyss T."/>
            <person name="Zelensky A."/>
            <person name="Zhou K."/>
            <person name="Armbrust E.V."/>
            <person name="Bhattacharya D."/>
            <person name="Goodenough U.W."/>
            <person name="Van de Peer Y."/>
            <person name="Grigoriev I.V."/>
        </authorList>
    </citation>
    <scope>NUCLEOTIDE SEQUENCE [LARGE SCALE GENOMIC DNA]</scope>
    <source>
        <strain evidence="2 3">CCMP1545</strain>
    </source>
</reference>
<accession>C1MH55</accession>
<protein>
    <submittedName>
        <fullName evidence="2">Predicted protein</fullName>
    </submittedName>
</protein>
<dbReference type="GeneID" id="9681216"/>
<proteinExistence type="predicted"/>
<organism evidence="3">
    <name type="scientific">Micromonas pusilla (strain CCMP1545)</name>
    <name type="common">Picoplanktonic green alga</name>
    <dbReference type="NCBI Taxonomy" id="564608"/>
    <lineage>
        <taxon>Eukaryota</taxon>
        <taxon>Viridiplantae</taxon>
        <taxon>Chlorophyta</taxon>
        <taxon>Mamiellophyceae</taxon>
        <taxon>Mamiellales</taxon>
        <taxon>Mamiellaceae</taxon>
        <taxon>Micromonas</taxon>
    </lineage>
</organism>
<dbReference type="KEGG" id="mpp:MICPUCDRAFT_50056"/>
<evidence type="ECO:0000313" key="2">
    <source>
        <dbReference type="EMBL" id="EEH60688.1"/>
    </source>
</evidence>
<gene>
    <name evidence="2" type="ORF">MICPUCDRAFT_50056</name>
</gene>
<evidence type="ECO:0000313" key="3">
    <source>
        <dbReference type="Proteomes" id="UP000001876"/>
    </source>
</evidence>
<dbReference type="EMBL" id="GG663735">
    <property type="protein sequence ID" value="EEH60688.1"/>
    <property type="molecule type" value="Genomic_DNA"/>
</dbReference>
<dbReference type="RefSeq" id="XP_003055436.1">
    <property type="nucleotide sequence ID" value="XM_003055390.1"/>
</dbReference>
<feature type="region of interest" description="Disordered" evidence="1">
    <location>
        <begin position="1"/>
        <end position="29"/>
    </location>
</feature>
<dbReference type="AlphaFoldDB" id="C1MH55"/>
<evidence type="ECO:0000256" key="1">
    <source>
        <dbReference type="SAM" id="MobiDB-lite"/>
    </source>
</evidence>